<organism evidence="1">
    <name type="scientific">Pararge aegeria</name>
    <name type="common">speckled wood butterfly</name>
    <dbReference type="NCBI Taxonomy" id="116150"/>
    <lineage>
        <taxon>Eukaryota</taxon>
        <taxon>Metazoa</taxon>
        <taxon>Ecdysozoa</taxon>
        <taxon>Arthropoda</taxon>
        <taxon>Hexapoda</taxon>
        <taxon>Insecta</taxon>
        <taxon>Pterygota</taxon>
        <taxon>Neoptera</taxon>
        <taxon>Endopterygota</taxon>
        <taxon>Lepidoptera</taxon>
        <taxon>Glossata</taxon>
        <taxon>Ditrysia</taxon>
        <taxon>Papilionoidea</taxon>
        <taxon>Nymphalidae</taxon>
        <taxon>Satyrinae</taxon>
        <taxon>Satyrini</taxon>
        <taxon>Parargina</taxon>
        <taxon>Pararge</taxon>
    </lineage>
</organism>
<reference evidence="1" key="1">
    <citation type="journal article" date="2013" name="BMC Genomics">
        <title>Unscrambling butterfly oogenesis.</title>
        <authorList>
            <person name="Carter J.M."/>
            <person name="Baker S.C."/>
            <person name="Pink R."/>
            <person name="Carter D.R."/>
            <person name="Collins A."/>
            <person name="Tomlin J."/>
            <person name="Gibbs M."/>
            <person name="Breuker C.J."/>
        </authorList>
    </citation>
    <scope>NUCLEOTIDE SEQUENCE</scope>
    <source>
        <tissue evidence="1">Ovary</tissue>
    </source>
</reference>
<name>S4NKD3_9NEOP</name>
<feature type="non-terminal residue" evidence="1">
    <location>
        <position position="72"/>
    </location>
</feature>
<sequence length="72" mass="8309">GSKATIMERKEGTMIHFRTPYSYWTIFNSEVEKALDRKQNYQNVNTTLEKVYEGTKVLKGVLKALVGEKEIP</sequence>
<evidence type="ECO:0000313" key="1">
    <source>
        <dbReference type="EMBL" id="JAA79201.1"/>
    </source>
</evidence>
<accession>S4NKD3</accession>
<feature type="non-terminal residue" evidence="1">
    <location>
        <position position="1"/>
    </location>
</feature>
<proteinExistence type="predicted"/>
<reference evidence="1" key="2">
    <citation type="submission" date="2013-05" db="EMBL/GenBank/DDBJ databases">
        <authorList>
            <person name="Carter J.-M."/>
            <person name="Baker S.C."/>
            <person name="Pink R."/>
            <person name="Carter D.R.F."/>
            <person name="Collins A."/>
            <person name="Tomlin J."/>
            <person name="Gibbs M."/>
            <person name="Breuker C.J."/>
        </authorList>
    </citation>
    <scope>NUCLEOTIDE SEQUENCE</scope>
    <source>
        <tissue evidence="1">Ovary</tissue>
    </source>
</reference>
<protein>
    <submittedName>
        <fullName evidence="1">Cytoskeleton-associated protein 2</fullName>
    </submittedName>
</protein>
<dbReference type="EMBL" id="GAIX01013359">
    <property type="protein sequence ID" value="JAA79201.1"/>
    <property type="molecule type" value="Transcribed_RNA"/>
</dbReference>
<dbReference type="AlphaFoldDB" id="S4NKD3"/>